<evidence type="ECO:0000256" key="1">
    <source>
        <dbReference type="ARBA" id="ARBA00004162"/>
    </source>
</evidence>
<name>A0A8J3QFD3_9ACTN</name>
<feature type="transmembrane region" description="Helical" evidence="6">
    <location>
        <begin position="37"/>
        <end position="60"/>
    </location>
</feature>
<protein>
    <submittedName>
        <fullName evidence="8">PspC domain-containing protein</fullName>
    </submittedName>
</protein>
<dbReference type="InterPro" id="IPR052027">
    <property type="entry name" value="PspC"/>
</dbReference>
<evidence type="ECO:0000256" key="4">
    <source>
        <dbReference type="ARBA" id="ARBA00022989"/>
    </source>
</evidence>
<feature type="domain" description="Phage shock protein PspC N-terminal" evidence="7">
    <location>
        <begin position="7"/>
        <end position="63"/>
    </location>
</feature>
<keyword evidence="4 6" id="KW-1133">Transmembrane helix</keyword>
<keyword evidence="9" id="KW-1185">Reference proteome</keyword>
<comment type="subcellular location">
    <subcellularLocation>
        <location evidence="1">Cell membrane</location>
        <topology evidence="1">Single-pass membrane protein</topology>
    </subcellularLocation>
</comment>
<evidence type="ECO:0000259" key="7">
    <source>
        <dbReference type="Pfam" id="PF04024"/>
    </source>
</evidence>
<evidence type="ECO:0000313" key="8">
    <source>
        <dbReference type="EMBL" id="GIH08570.1"/>
    </source>
</evidence>
<keyword evidence="2" id="KW-1003">Cell membrane</keyword>
<evidence type="ECO:0000256" key="3">
    <source>
        <dbReference type="ARBA" id="ARBA00022692"/>
    </source>
</evidence>
<reference evidence="8" key="1">
    <citation type="submission" date="2021-01" db="EMBL/GenBank/DDBJ databases">
        <title>Whole genome shotgun sequence of Rhizocola hellebori NBRC 109834.</title>
        <authorList>
            <person name="Komaki H."/>
            <person name="Tamura T."/>
        </authorList>
    </citation>
    <scope>NUCLEOTIDE SEQUENCE</scope>
    <source>
        <strain evidence="8">NBRC 109834</strain>
    </source>
</reference>
<gene>
    <name evidence="8" type="ORF">Rhe02_66370</name>
</gene>
<evidence type="ECO:0000256" key="2">
    <source>
        <dbReference type="ARBA" id="ARBA00022475"/>
    </source>
</evidence>
<evidence type="ECO:0000256" key="6">
    <source>
        <dbReference type="SAM" id="Phobius"/>
    </source>
</evidence>
<dbReference type="InterPro" id="IPR007168">
    <property type="entry name" value="Phageshock_PspC_N"/>
</dbReference>
<organism evidence="8 9">
    <name type="scientific">Rhizocola hellebori</name>
    <dbReference type="NCBI Taxonomy" id="1392758"/>
    <lineage>
        <taxon>Bacteria</taxon>
        <taxon>Bacillati</taxon>
        <taxon>Actinomycetota</taxon>
        <taxon>Actinomycetes</taxon>
        <taxon>Micromonosporales</taxon>
        <taxon>Micromonosporaceae</taxon>
        <taxon>Rhizocola</taxon>
    </lineage>
</organism>
<dbReference type="Proteomes" id="UP000612899">
    <property type="component" value="Unassembled WGS sequence"/>
</dbReference>
<keyword evidence="3 6" id="KW-0812">Transmembrane</keyword>
<evidence type="ECO:0000313" key="9">
    <source>
        <dbReference type="Proteomes" id="UP000612899"/>
    </source>
</evidence>
<accession>A0A8J3QFD3</accession>
<dbReference type="AlphaFoldDB" id="A0A8J3QFD3"/>
<dbReference type="PANTHER" id="PTHR33885">
    <property type="entry name" value="PHAGE SHOCK PROTEIN C"/>
    <property type="match status" value="1"/>
</dbReference>
<dbReference type="GO" id="GO:0005886">
    <property type="term" value="C:plasma membrane"/>
    <property type="evidence" value="ECO:0007669"/>
    <property type="project" value="UniProtKB-SubCell"/>
</dbReference>
<comment type="caution">
    <text evidence="8">The sequence shown here is derived from an EMBL/GenBank/DDBJ whole genome shotgun (WGS) entry which is preliminary data.</text>
</comment>
<dbReference type="RefSeq" id="WP_203912317.1">
    <property type="nucleotide sequence ID" value="NZ_BONY01000051.1"/>
</dbReference>
<proteinExistence type="predicted"/>
<keyword evidence="5 6" id="KW-0472">Membrane</keyword>
<dbReference type="Pfam" id="PF04024">
    <property type="entry name" value="PspC"/>
    <property type="match status" value="1"/>
</dbReference>
<dbReference type="EMBL" id="BONY01000051">
    <property type="protein sequence ID" value="GIH08570.1"/>
    <property type="molecule type" value="Genomic_DNA"/>
</dbReference>
<evidence type="ECO:0000256" key="5">
    <source>
        <dbReference type="ARBA" id="ARBA00023136"/>
    </source>
</evidence>
<dbReference type="PANTHER" id="PTHR33885:SF3">
    <property type="entry name" value="PHAGE SHOCK PROTEIN C"/>
    <property type="match status" value="1"/>
</dbReference>
<sequence length="70" mass="7963">MNANRPRLVRPRDNRWIAGVCSGLAQRFGMSAGMMRILFLLSCLLPGPQFVIYLALWIIVPNEEKAYRVA</sequence>